<feature type="transmembrane region" description="Helical" evidence="5">
    <location>
        <begin position="479"/>
        <end position="498"/>
    </location>
</feature>
<evidence type="ECO:0000256" key="6">
    <source>
        <dbReference type="SAM" id="SignalP"/>
    </source>
</evidence>
<keyword evidence="3 5" id="KW-1133">Transmembrane helix</keyword>
<dbReference type="InterPro" id="IPR011701">
    <property type="entry name" value="MFS"/>
</dbReference>
<feature type="transmembrane region" description="Helical" evidence="5">
    <location>
        <begin position="344"/>
        <end position="362"/>
    </location>
</feature>
<accession>A0AAD7FVE5</accession>
<dbReference type="Pfam" id="PF07690">
    <property type="entry name" value="MFS_1"/>
    <property type="match status" value="1"/>
</dbReference>
<dbReference type="AlphaFoldDB" id="A0AAD7FVE5"/>
<dbReference type="PANTHER" id="PTHR23501">
    <property type="entry name" value="MAJOR FACILITATOR SUPERFAMILY"/>
    <property type="match status" value="1"/>
</dbReference>
<dbReference type="InterPro" id="IPR020846">
    <property type="entry name" value="MFS_dom"/>
</dbReference>
<feature type="transmembrane region" description="Helical" evidence="5">
    <location>
        <begin position="209"/>
        <end position="229"/>
    </location>
</feature>
<dbReference type="GO" id="GO:0022857">
    <property type="term" value="F:transmembrane transporter activity"/>
    <property type="evidence" value="ECO:0007669"/>
    <property type="project" value="InterPro"/>
</dbReference>
<feature type="domain" description="Major facilitator superfamily (MFS) profile" evidence="7">
    <location>
        <begin position="18"/>
        <end position="466"/>
    </location>
</feature>
<proteinExistence type="predicted"/>
<protein>
    <submittedName>
        <fullName evidence="8">Iron permease</fullName>
    </submittedName>
</protein>
<feature type="signal peptide" evidence="6">
    <location>
        <begin position="1"/>
        <end position="30"/>
    </location>
</feature>
<keyword evidence="2 5" id="KW-0812">Transmembrane</keyword>
<gene>
    <name evidence="8" type="ORF">FB45DRAFT_737008</name>
</gene>
<dbReference type="GO" id="GO:0005886">
    <property type="term" value="C:plasma membrane"/>
    <property type="evidence" value="ECO:0007669"/>
    <property type="project" value="TreeGrafter"/>
</dbReference>
<feature type="chain" id="PRO_5042051382" evidence="6">
    <location>
        <begin position="31"/>
        <end position="520"/>
    </location>
</feature>
<comment type="caution">
    <text evidence="8">The sequence shown here is derived from an EMBL/GenBank/DDBJ whole genome shotgun (WGS) entry which is preliminary data.</text>
</comment>
<name>A0AAD7FVE5_9AGAR</name>
<feature type="transmembrane region" description="Helical" evidence="5">
    <location>
        <begin position="142"/>
        <end position="162"/>
    </location>
</feature>
<sequence>MDSDSPPPQPKSRAFWLSFLALMVSVFLSALDMAAVGTALPTIARALNDEKGEYIWVGTAYTRSSTAVIPLSGNLADVFGRKIIMLGSIAVFAVGSALAGAARNMDMMIAARGIGGGAILTLTEIITTDLVSLAERGLYQGLIGFMWAVASFSGPAIGGALTLHGTNIWRWLFFLNLPISALAFTLVTFFLSVNRPAGSVHEKLTRVDWIGNAIVVAGSTLAIIGLSWGGVRYHWYSVQVLAPLIIGLVLLVVFAVYEAKVPVSPTIPRDIVANRTSLSALLATTMHGVVSMAMLYYMPVFFQACFGATPLRSAVDFLPGTAVATPSAFIGSVAIMLLKKYRAINWFGWVATIVGFGILSMVRTDSSVAEWAVFQVIPAMGIGILFIAPVFPLLASLPTDRAASVLALFSFTRMFSQSWGLAIAGTILQNRLVQNLPASFISLFPPNTEIAYAAIPIIRTLEEPLRSEVQVAFAKSMSAIWQTMIGIAGLGFICSLAMREIPMTTSVDENYALKESSRKE</sequence>
<evidence type="ECO:0000256" key="4">
    <source>
        <dbReference type="ARBA" id="ARBA00023136"/>
    </source>
</evidence>
<dbReference type="Proteomes" id="UP001221142">
    <property type="component" value="Unassembled WGS sequence"/>
</dbReference>
<evidence type="ECO:0000256" key="2">
    <source>
        <dbReference type="ARBA" id="ARBA00022692"/>
    </source>
</evidence>
<dbReference type="EMBL" id="JARKIF010000003">
    <property type="protein sequence ID" value="KAJ7644807.1"/>
    <property type="molecule type" value="Genomic_DNA"/>
</dbReference>
<evidence type="ECO:0000259" key="7">
    <source>
        <dbReference type="PROSITE" id="PS50850"/>
    </source>
</evidence>
<feature type="transmembrane region" description="Helical" evidence="5">
    <location>
        <begin position="317"/>
        <end position="337"/>
    </location>
</feature>
<dbReference type="Gene3D" id="1.20.1720.10">
    <property type="entry name" value="Multidrug resistance protein D"/>
    <property type="match status" value="1"/>
</dbReference>
<feature type="transmembrane region" description="Helical" evidence="5">
    <location>
        <begin position="278"/>
        <end position="297"/>
    </location>
</feature>
<feature type="transmembrane region" description="Helical" evidence="5">
    <location>
        <begin position="168"/>
        <end position="193"/>
    </location>
</feature>
<dbReference type="PANTHER" id="PTHR23501:SF102">
    <property type="entry name" value="DRUG TRANSPORTER, PUTATIVE (AFU_ORTHOLOGUE AFUA_3G08530)-RELATED"/>
    <property type="match status" value="1"/>
</dbReference>
<feature type="transmembrane region" description="Helical" evidence="5">
    <location>
        <begin position="406"/>
        <end position="428"/>
    </location>
</feature>
<dbReference type="PRINTS" id="PR01036">
    <property type="entry name" value="TCRTETB"/>
</dbReference>
<dbReference type="Gene3D" id="1.20.1250.20">
    <property type="entry name" value="MFS general substrate transporter like domains"/>
    <property type="match status" value="1"/>
</dbReference>
<reference evidence="8" key="1">
    <citation type="submission" date="2023-03" db="EMBL/GenBank/DDBJ databases">
        <title>Massive genome expansion in bonnet fungi (Mycena s.s.) driven by repeated elements and novel gene families across ecological guilds.</title>
        <authorList>
            <consortium name="Lawrence Berkeley National Laboratory"/>
            <person name="Harder C.B."/>
            <person name="Miyauchi S."/>
            <person name="Viragh M."/>
            <person name="Kuo A."/>
            <person name="Thoen E."/>
            <person name="Andreopoulos B."/>
            <person name="Lu D."/>
            <person name="Skrede I."/>
            <person name="Drula E."/>
            <person name="Henrissat B."/>
            <person name="Morin E."/>
            <person name="Kohler A."/>
            <person name="Barry K."/>
            <person name="LaButti K."/>
            <person name="Morin E."/>
            <person name="Salamov A."/>
            <person name="Lipzen A."/>
            <person name="Mereny Z."/>
            <person name="Hegedus B."/>
            <person name="Baldrian P."/>
            <person name="Stursova M."/>
            <person name="Weitz H."/>
            <person name="Taylor A."/>
            <person name="Grigoriev I.V."/>
            <person name="Nagy L.G."/>
            <person name="Martin F."/>
            <person name="Kauserud H."/>
        </authorList>
    </citation>
    <scope>NUCLEOTIDE SEQUENCE</scope>
    <source>
        <strain evidence="8">9284</strain>
    </source>
</reference>
<organism evidence="8 9">
    <name type="scientific">Roridomyces roridus</name>
    <dbReference type="NCBI Taxonomy" id="1738132"/>
    <lineage>
        <taxon>Eukaryota</taxon>
        <taxon>Fungi</taxon>
        <taxon>Dikarya</taxon>
        <taxon>Basidiomycota</taxon>
        <taxon>Agaricomycotina</taxon>
        <taxon>Agaricomycetes</taxon>
        <taxon>Agaricomycetidae</taxon>
        <taxon>Agaricales</taxon>
        <taxon>Marasmiineae</taxon>
        <taxon>Mycenaceae</taxon>
        <taxon>Roridomyces</taxon>
    </lineage>
</organism>
<feature type="transmembrane region" description="Helical" evidence="5">
    <location>
        <begin position="374"/>
        <end position="394"/>
    </location>
</feature>
<dbReference type="InterPro" id="IPR005829">
    <property type="entry name" value="Sugar_transporter_CS"/>
</dbReference>
<dbReference type="SUPFAM" id="SSF103473">
    <property type="entry name" value="MFS general substrate transporter"/>
    <property type="match status" value="1"/>
</dbReference>
<keyword evidence="9" id="KW-1185">Reference proteome</keyword>
<dbReference type="InterPro" id="IPR036259">
    <property type="entry name" value="MFS_trans_sf"/>
</dbReference>
<keyword evidence="6" id="KW-0732">Signal</keyword>
<feature type="transmembrane region" description="Helical" evidence="5">
    <location>
        <begin position="235"/>
        <end position="257"/>
    </location>
</feature>
<evidence type="ECO:0000256" key="1">
    <source>
        <dbReference type="ARBA" id="ARBA00004141"/>
    </source>
</evidence>
<dbReference type="PROSITE" id="PS50850">
    <property type="entry name" value="MFS"/>
    <property type="match status" value="1"/>
</dbReference>
<evidence type="ECO:0000313" key="8">
    <source>
        <dbReference type="EMBL" id="KAJ7644807.1"/>
    </source>
</evidence>
<evidence type="ECO:0000256" key="3">
    <source>
        <dbReference type="ARBA" id="ARBA00022989"/>
    </source>
</evidence>
<feature type="transmembrane region" description="Helical" evidence="5">
    <location>
        <begin position="83"/>
        <end position="102"/>
    </location>
</feature>
<evidence type="ECO:0000256" key="5">
    <source>
        <dbReference type="SAM" id="Phobius"/>
    </source>
</evidence>
<evidence type="ECO:0000313" key="9">
    <source>
        <dbReference type="Proteomes" id="UP001221142"/>
    </source>
</evidence>
<dbReference type="PROSITE" id="PS00216">
    <property type="entry name" value="SUGAR_TRANSPORT_1"/>
    <property type="match status" value="1"/>
</dbReference>
<keyword evidence="4 5" id="KW-0472">Membrane</keyword>
<comment type="subcellular location">
    <subcellularLocation>
        <location evidence="1">Membrane</location>
        <topology evidence="1">Multi-pass membrane protein</topology>
    </subcellularLocation>
</comment>